<organism evidence="1">
    <name type="scientific">Nitrosopumivirus cobalaminus</name>
    <dbReference type="NCBI Taxonomy" id="3158414"/>
    <lineage>
        <taxon>Viruses</taxon>
    </lineage>
</organism>
<reference evidence="1" key="1">
    <citation type="submission" date="2024-05" db="EMBL/GenBank/DDBJ databases">
        <title>The simplest Porifera holobiont: glass sponge Aphrocallistes beatrix thrives with only two symbionts.</title>
        <authorList>
            <person name="N Garritano A."/>
            <person name="A Allen M."/>
            <person name="Thomas T."/>
        </authorList>
    </citation>
    <scope>NUCLEOTIDE SEQUENCE</scope>
    <source>
        <strain evidence="1">AB1</strain>
    </source>
</reference>
<dbReference type="EMBL" id="PP848464">
    <property type="protein sequence ID" value="XBQ68806.1"/>
    <property type="molecule type" value="Genomic_DNA"/>
</dbReference>
<accession>A0AAU7N4B0</accession>
<gene>
    <name evidence="1" type="ORF">ZGOWGMRN_CDS_0075</name>
</gene>
<evidence type="ECO:0008006" key="2">
    <source>
        <dbReference type="Google" id="ProtNLM"/>
    </source>
</evidence>
<sequence length="54" mass="6195">MTFQCERCKTSHNRPRTVTVNYVEYDLCKECSYDTVDFCLGLKSFNGGNNGLHV</sequence>
<protein>
    <recommendedName>
        <fullName evidence="2">ZZ-type domain-containing protein</fullName>
    </recommendedName>
</protein>
<evidence type="ECO:0000313" key="1">
    <source>
        <dbReference type="EMBL" id="XBQ68806.1"/>
    </source>
</evidence>
<name>A0AAU7N4B0_9VIRU</name>
<proteinExistence type="predicted"/>